<dbReference type="GO" id="GO:0016020">
    <property type="term" value="C:membrane"/>
    <property type="evidence" value="ECO:0007669"/>
    <property type="project" value="GOC"/>
</dbReference>
<protein>
    <submittedName>
        <fullName evidence="2">LAMI_0D06304g1_1</fullName>
    </submittedName>
</protein>
<dbReference type="OrthoDB" id="2124888at2759"/>
<dbReference type="GO" id="GO:0005783">
    <property type="term" value="C:endoplasmic reticulum"/>
    <property type="evidence" value="ECO:0007669"/>
    <property type="project" value="TreeGrafter"/>
</dbReference>
<evidence type="ECO:0000313" key="2">
    <source>
        <dbReference type="EMBL" id="SCU87501.1"/>
    </source>
</evidence>
<dbReference type="InterPro" id="IPR009305">
    <property type="entry name" value="Mpo1-like"/>
</dbReference>
<dbReference type="Pfam" id="PF06127">
    <property type="entry name" value="Mpo1-like"/>
    <property type="match status" value="1"/>
</dbReference>
<sequence>MQDFFNLRKQLAFYQWYHQTPGNVAIHTVFVPVILYSAMVMLHHVHIYKDVTLMEIVAVLLSVYYLILDVPVGLLAALIITGVSYGIEQGPLDLRLWIAAVVFAVGWICQFLGHAYYEHRRPALLDNLVQSLMTAPFFVLFEVLFKLNLCKRLQADLEVEHQRRVAEENERSLLNP</sequence>
<dbReference type="GO" id="GO:0046521">
    <property type="term" value="P:sphingoid catabolic process"/>
    <property type="evidence" value="ECO:0007669"/>
    <property type="project" value="TreeGrafter"/>
</dbReference>
<keyword evidence="3" id="KW-1185">Reference proteome</keyword>
<name>A0A1G4JBQ0_9SACH</name>
<dbReference type="EMBL" id="LT598463">
    <property type="protein sequence ID" value="SCU87501.1"/>
    <property type="molecule type" value="Genomic_DNA"/>
</dbReference>
<feature type="transmembrane region" description="Helical" evidence="1">
    <location>
        <begin position="63"/>
        <end position="87"/>
    </location>
</feature>
<organism evidence="2 3">
    <name type="scientific">Lachancea mirantina</name>
    <dbReference type="NCBI Taxonomy" id="1230905"/>
    <lineage>
        <taxon>Eukaryota</taxon>
        <taxon>Fungi</taxon>
        <taxon>Dikarya</taxon>
        <taxon>Ascomycota</taxon>
        <taxon>Saccharomycotina</taxon>
        <taxon>Saccharomycetes</taxon>
        <taxon>Saccharomycetales</taxon>
        <taxon>Saccharomycetaceae</taxon>
        <taxon>Lachancea</taxon>
    </lineage>
</organism>
<keyword evidence="1" id="KW-0472">Membrane</keyword>
<reference evidence="2 3" key="1">
    <citation type="submission" date="2016-03" db="EMBL/GenBank/DDBJ databases">
        <authorList>
            <person name="Devillers H."/>
        </authorList>
    </citation>
    <scope>NUCLEOTIDE SEQUENCE [LARGE SCALE GENOMIC DNA]</scope>
    <source>
        <strain evidence="2">CBS 11717</strain>
    </source>
</reference>
<evidence type="ECO:0000313" key="3">
    <source>
        <dbReference type="Proteomes" id="UP000191024"/>
    </source>
</evidence>
<keyword evidence="1" id="KW-1133">Transmembrane helix</keyword>
<keyword evidence="1" id="KW-0812">Transmembrane</keyword>
<feature type="transmembrane region" description="Helical" evidence="1">
    <location>
        <begin position="94"/>
        <end position="116"/>
    </location>
</feature>
<dbReference type="Proteomes" id="UP000191024">
    <property type="component" value="Chromosome D"/>
</dbReference>
<gene>
    <name evidence="2" type="ORF">LAMI_0D06304G</name>
</gene>
<feature type="transmembrane region" description="Helical" evidence="1">
    <location>
        <begin position="21"/>
        <end position="43"/>
    </location>
</feature>
<proteinExistence type="predicted"/>
<dbReference type="PANTHER" id="PTHR28026:SF9">
    <property type="entry name" value="2-HYDROXY-PALMITIC ACID DIOXYGENASE MPO1"/>
    <property type="match status" value="1"/>
</dbReference>
<accession>A0A1G4JBQ0</accession>
<dbReference type="AlphaFoldDB" id="A0A1G4JBQ0"/>
<dbReference type="PANTHER" id="PTHR28026">
    <property type="entry name" value="DUF962 DOMAIN PROTEIN (AFU_ORTHOLOGUE AFUA_8G05310)"/>
    <property type="match status" value="1"/>
</dbReference>
<evidence type="ECO:0000256" key="1">
    <source>
        <dbReference type="SAM" id="Phobius"/>
    </source>
</evidence>